<organism evidence="1 2">
    <name type="scientific">Salix dunnii</name>
    <dbReference type="NCBI Taxonomy" id="1413687"/>
    <lineage>
        <taxon>Eukaryota</taxon>
        <taxon>Viridiplantae</taxon>
        <taxon>Streptophyta</taxon>
        <taxon>Embryophyta</taxon>
        <taxon>Tracheophyta</taxon>
        <taxon>Spermatophyta</taxon>
        <taxon>Magnoliopsida</taxon>
        <taxon>eudicotyledons</taxon>
        <taxon>Gunneridae</taxon>
        <taxon>Pentapetalae</taxon>
        <taxon>rosids</taxon>
        <taxon>fabids</taxon>
        <taxon>Malpighiales</taxon>
        <taxon>Salicaceae</taxon>
        <taxon>Saliceae</taxon>
        <taxon>Salix</taxon>
    </lineage>
</organism>
<name>A0A835JG65_9ROSI</name>
<comment type="caution">
    <text evidence="1">The sequence shown here is derived from an EMBL/GenBank/DDBJ whole genome shotgun (WGS) entry which is preliminary data.</text>
</comment>
<reference evidence="1 2" key="1">
    <citation type="submission" date="2020-10" db="EMBL/GenBank/DDBJ databases">
        <title>Plant Genome Project.</title>
        <authorList>
            <person name="Zhang R.-G."/>
        </authorList>
    </citation>
    <scope>NUCLEOTIDE SEQUENCE [LARGE SCALE GENOMIC DNA]</scope>
    <source>
        <strain evidence="1">FAFU-HL-1</strain>
        <tissue evidence="1">Leaf</tissue>
    </source>
</reference>
<dbReference type="EMBL" id="JADGMS010000016">
    <property type="protein sequence ID" value="KAF9666610.1"/>
    <property type="molecule type" value="Genomic_DNA"/>
</dbReference>
<evidence type="ECO:0000313" key="2">
    <source>
        <dbReference type="Proteomes" id="UP000657918"/>
    </source>
</evidence>
<evidence type="ECO:0000313" key="1">
    <source>
        <dbReference type="EMBL" id="KAF9666610.1"/>
    </source>
</evidence>
<sequence length="97" mass="11422">MCSYIKLQKLLEIRHQWWQALNISDAIPVFRPIDKNRLMAPDLRDAKFARNKLCSGPTFEKHFSLIHFSARVYEIHVFTVPSDRKPHLVIHEGNLQV</sequence>
<gene>
    <name evidence="1" type="ORF">SADUNF_Sadunf16G0246700</name>
</gene>
<accession>A0A835JG65</accession>
<dbReference type="Proteomes" id="UP000657918">
    <property type="component" value="Chromosome 16"/>
</dbReference>
<proteinExistence type="predicted"/>
<keyword evidence="2" id="KW-1185">Reference proteome</keyword>
<protein>
    <submittedName>
        <fullName evidence="1">Uncharacterized protein</fullName>
    </submittedName>
</protein>
<dbReference type="AlphaFoldDB" id="A0A835JG65"/>
<dbReference type="OrthoDB" id="734129at2759"/>